<dbReference type="PANTHER" id="PTHR37888:SF11">
    <property type="entry name" value="DNA-BINDING BROMODOMAIN-CONTAINING PROTEIN"/>
    <property type="match status" value="1"/>
</dbReference>
<dbReference type="AlphaFoldDB" id="A0A9Q1MQ24"/>
<dbReference type="Gene3D" id="1.10.10.60">
    <property type="entry name" value="Homeodomain-like"/>
    <property type="match status" value="1"/>
</dbReference>
<evidence type="ECO:0000256" key="5">
    <source>
        <dbReference type="SAM" id="MobiDB-lite"/>
    </source>
</evidence>
<dbReference type="SMART" id="SM00297">
    <property type="entry name" value="BROMO"/>
    <property type="match status" value="1"/>
</dbReference>
<dbReference type="PROSITE" id="PS51294">
    <property type="entry name" value="HTH_MYB"/>
    <property type="match status" value="1"/>
</dbReference>
<accession>A0A9Q1MQ24</accession>
<dbReference type="EMBL" id="JAJAGQ010000004">
    <property type="protein sequence ID" value="KAJ8565664.1"/>
    <property type="molecule type" value="Genomic_DNA"/>
</dbReference>
<feature type="compositionally biased region" description="Basic and acidic residues" evidence="5">
    <location>
        <begin position="235"/>
        <end position="260"/>
    </location>
</feature>
<feature type="compositionally biased region" description="Basic and acidic residues" evidence="5">
    <location>
        <begin position="637"/>
        <end position="659"/>
    </location>
</feature>
<evidence type="ECO:0000256" key="2">
    <source>
        <dbReference type="ARBA" id="ARBA00023117"/>
    </source>
</evidence>
<sequence length="700" mass="78452">MENESAKKKTWSTWEELLLAFAVKRHGFKDWESVAMELQTRSSLPVKLTPQICKDKYRDLRRRFMNSYNNGYDEKINDGGGVEEEDVDADGQVTIPWIEELRQLRVAELKQEVQRYDLSIQSLQLKVKKMEEEREQSLKEESLNDGQKPDLEDVKEERSQNDKNSGADVKPADSTGKAVSSEESDRENRSFNESNSTENRETGVKNEPEPVEVGENKPVQEVKPVSEEDSYNDSSSDRQEEKKVRRDTVSGSKEETKENSDVQSTATLTKRKRQRGGGDCGRSSGDAAEMGSPAVGIKGEGAAKSEPLIELLDIIRSHKRRSVFKRRLDSQKTDKYKSMIRQHMDLETVQARIDDGSYSSCPGKFYLDLLLIFNNAVVYFPKSSSESTAANELRGIVMEELKKTRTQSKEPSPGPGSGPGPLRIQPKPEFERSDSLLAKHKSTVPIVVCRKRSSISAKAADSSNNKPEKQADTKPPLNPKQPIKSYSNEEESSIKLGMKEKPVTGVRSMRRSSKGRSNNNASQSNNQNTNTKQSNSNTDKKEEAKPEKKKEEAKKRGAAADFLKRIKKNSPTKGTLMEALKNNPTEGVVKGNKREQQKKKVDERKEAPVRQSGGGGGGCKEEGSPSKRSVGRPPKRGGREVVVQEKRGRENSEKDDSSKRPKKRSRSHILRLAKFGELLMSIWIGIASNTLRKLDIKAKI</sequence>
<dbReference type="SUPFAM" id="SSF46689">
    <property type="entry name" value="Homeodomain-like"/>
    <property type="match status" value="1"/>
</dbReference>
<dbReference type="Gene3D" id="1.20.920.10">
    <property type="entry name" value="Bromodomain-like"/>
    <property type="match status" value="1"/>
</dbReference>
<dbReference type="Proteomes" id="UP001152561">
    <property type="component" value="Unassembled WGS sequence"/>
</dbReference>
<name>A0A9Q1MQ24_9SOLA</name>
<dbReference type="SUPFAM" id="SSF47370">
    <property type="entry name" value="Bromodomain"/>
    <property type="match status" value="1"/>
</dbReference>
<feature type="compositionally biased region" description="Basic and acidic residues" evidence="5">
    <location>
        <begin position="136"/>
        <end position="161"/>
    </location>
</feature>
<gene>
    <name evidence="9" type="ORF">K7X08_008240</name>
</gene>
<keyword evidence="3" id="KW-0539">Nucleus</keyword>
<organism evidence="9 10">
    <name type="scientific">Anisodus acutangulus</name>
    <dbReference type="NCBI Taxonomy" id="402998"/>
    <lineage>
        <taxon>Eukaryota</taxon>
        <taxon>Viridiplantae</taxon>
        <taxon>Streptophyta</taxon>
        <taxon>Embryophyta</taxon>
        <taxon>Tracheophyta</taxon>
        <taxon>Spermatophyta</taxon>
        <taxon>Magnoliopsida</taxon>
        <taxon>eudicotyledons</taxon>
        <taxon>Gunneridae</taxon>
        <taxon>Pentapetalae</taxon>
        <taxon>asterids</taxon>
        <taxon>lamiids</taxon>
        <taxon>Solanales</taxon>
        <taxon>Solanaceae</taxon>
        <taxon>Solanoideae</taxon>
        <taxon>Hyoscyameae</taxon>
        <taxon>Anisodus</taxon>
    </lineage>
</organism>
<protein>
    <submittedName>
        <fullName evidence="9">Uncharacterized protein</fullName>
    </submittedName>
</protein>
<evidence type="ECO:0000259" key="8">
    <source>
        <dbReference type="PROSITE" id="PS51294"/>
    </source>
</evidence>
<dbReference type="CDD" id="cd00167">
    <property type="entry name" value="SANT"/>
    <property type="match status" value="1"/>
</dbReference>
<reference evidence="10" key="1">
    <citation type="journal article" date="2023" name="Proc. Natl. Acad. Sci. U.S.A.">
        <title>Genomic and structural basis for evolution of tropane alkaloid biosynthesis.</title>
        <authorList>
            <person name="Wanga Y.-J."/>
            <person name="Taina T."/>
            <person name="Yua J.-Y."/>
            <person name="Lia J."/>
            <person name="Xua B."/>
            <person name="Chenc J."/>
            <person name="D'Auriad J.C."/>
            <person name="Huanga J.-P."/>
            <person name="Huanga S.-X."/>
        </authorList>
    </citation>
    <scope>NUCLEOTIDE SEQUENCE [LARGE SCALE GENOMIC DNA]</scope>
    <source>
        <strain evidence="10">cv. KIB-2019</strain>
    </source>
</reference>
<dbReference type="SMART" id="SM00717">
    <property type="entry name" value="SANT"/>
    <property type="match status" value="1"/>
</dbReference>
<feature type="region of interest" description="Disordered" evidence="5">
    <location>
        <begin position="136"/>
        <end position="301"/>
    </location>
</feature>
<dbReference type="OrthoDB" id="1742084at2759"/>
<feature type="compositionally biased region" description="Basic and acidic residues" evidence="5">
    <location>
        <begin position="538"/>
        <end position="555"/>
    </location>
</feature>
<comment type="subcellular location">
    <subcellularLocation>
        <location evidence="1">Nucleus</location>
    </subcellularLocation>
</comment>
<feature type="compositionally biased region" description="Basic and acidic residues" evidence="5">
    <location>
        <begin position="592"/>
        <end position="608"/>
    </location>
</feature>
<dbReference type="GO" id="GO:0005634">
    <property type="term" value="C:nucleus"/>
    <property type="evidence" value="ECO:0007669"/>
    <property type="project" value="UniProtKB-SubCell"/>
</dbReference>
<dbReference type="PROSITE" id="PS50090">
    <property type="entry name" value="MYB_LIKE"/>
    <property type="match status" value="1"/>
</dbReference>
<feature type="domain" description="HTH myb-type" evidence="8">
    <location>
        <begin position="3"/>
        <end position="65"/>
    </location>
</feature>
<dbReference type="InterPro" id="IPR036427">
    <property type="entry name" value="Bromodomain-like_sf"/>
</dbReference>
<feature type="region of interest" description="Disordered" evidence="5">
    <location>
        <begin position="455"/>
        <end position="668"/>
    </location>
</feature>
<dbReference type="PROSITE" id="PS50014">
    <property type="entry name" value="BROMODOMAIN_2"/>
    <property type="match status" value="1"/>
</dbReference>
<dbReference type="CDD" id="cd04369">
    <property type="entry name" value="Bromodomain"/>
    <property type="match status" value="1"/>
</dbReference>
<dbReference type="InterPro" id="IPR001005">
    <property type="entry name" value="SANT/Myb"/>
</dbReference>
<proteinExistence type="predicted"/>
<feature type="domain" description="Myb-like" evidence="7">
    <location>
        <begin position="3"/>
        <end position="61"/>
    </location>
</feature>
<comment type="caution">
    <text evidence="9">The sequence shown here is derived from an EMBL/GenBank/DDBJ whole genome shotgun (WGS) entry which is preliminary data.</text>
</comment>
<evidence type="ECO:0000256" key="1">
    <source>
        <dbReference type="ARBA" id="ARBA00004123"/>
    </source>
</evidence>
<dbReference type="GO" id="GO:0000976">
    <property type="term" value="F:transcription cis-regulatory region binding"/>
    <property type="evidence" value="ECO:0007669"/>
    <property type="project" value="UniProtKB-ARBA"/>
</dbReference>
<evidence type="ECO:0000313" key="10">
    <source>
        <dbReference type="Proteomes" id="UP001152561"/>
    </source>
</evidence>
<feature type="domain" description="Bromo" evidence="6">
    <location>
        <begin position="316"/>
        <end position="387"/>
    </location>
</feature>
<evidence type="ECO:0000259" key="7">
    <source>
        <dbReference type="PROSITE" id="PS50090"/>
    </source>
</evidence>
<keyword evidence="10" id="KW-1185">Reference proteome</keyword>
<dbReference type="InterPro" id="IPR001487">
    <property type="entry name" value="Bromodomain"/>
</dbReference>
<dbReference type="GO" id="GO:0010597">
    <property type="term" value="P:green leaf volatile biosynthetic process"/>
    <property type="evidence" value="ECO:0007669"/>
    <property type="project" value="UniProtKB-ARBA"/>
</dbReference>
<evidence type="ECO:0000256" key="3">
    <source>
        <dbReference type="ARBA" id="ARBA00023242"/>
    </source>
</evidence>
<dbReference type="InterPro" id="IPR017930">
    <property type="entry name" value="Myb_dom"/>
</dbReference>
<dbReference type="Pfam" id="PF00439">
    <property type="entry name" value="Bromodomain"/>
    <property type="match status" value="1"/>
</dbReference>
<feature type="compositionally biased region" description="Low complexity" evidence="5">
    <location>
        <begin position="517"/>
        <end position="537"/>
    </location>
</feature>
<evidence type="ECO:0000259" key="6">
    <source>
        <dbReference type="PROSITE" id="PS50014"/>
    </source>
</evidence>
<dbReference type="InterPro" id="IPR009057">
    <property type="entry name" value="Homeodomain-like_sf"/>
</dbReference>
<dbReference type="Pfam" id="PF00249">
    <property type="entry name" value="Myb_DNA-binding"/>
    <property type="match status" value="1"/>
</dbReference>
<feature type="compositionally biased region" description="Basic and acidic residues" evidence="5">
    <location>
        <begin position="198"/>
        <end position="226"/>
    </location>
</feature>
<keyword evidence="2 4" id="KW-0103">Bromodomain</keyword>
<evidence type="ECO:0000313" key="9">
    <source>
        <dbReference type="EMBL" id="KAJ8565664.1"/>
    </source>
</evidence>
<feature type="region of interest" description="Disordered" evidence="5">
    <location>
        <begin position="403"/>
        <end position="427"/>
    </location>
</feature>
<evidence type="ECO:0000256" key="4">
    <source>
        <dbReference type="PROSITE-ProRule" id="PRU00035"/>
    </source>
</evidence>
<dbReference type="PANTHER" id="PTHR37888">
    <property type="entry name" value="DNA-BINDING BROMODOMAIN-CONTAINING PROTEIN"/>
    <property type="match status" value="1"/>
</dbReference>